<dbReference type="OrthoDB" id="5609458at2"/>
<accession>A0A2Z4RTM6</accession>
<gene>
    <name evidence="2" type="ORF">DKY63_21125</name>
</gene>
<evidence type="ECO:0000259" key="1">
    <source>
        <dbReference type="Pfam" id="PF12728"/>
    </source>
</evidence>
<sequence>MPKTLQDNIETLIEDYRLNIAKALGYDPQAPPVLIDDKQAAQVLGVSANTLSVWRSLGRYGIPFVKSGRLVRYRVDDLAKFLALRTVTHTGKIV</sequence>
<dbReference type="InterPro" id="IPR036388">
    <property type="entry name" value="WH-like_DNA-bd_sf"/>
</dbReference>
<dbReference type="AlphaFoldDB" id="A0A2Z4RTM6"/>
<dbReference type="Pfam" id="PF12728">
    <property type="entry name" value="HTH_17"/>
    <property type="match status" value="1"/>
</dbReference>
<organism evidence="2 3">
    <name type="scientific">Pseudomonas putida</name>
    <name type="common">Arthrobacter siderocapsulatus</name>
    <dbReference type="NCBI Taxonomy" id="303"/>
    <lineage>
        <taxon>Bacteria</taxon>
        <taxon>Pseudomonadati</taxon>
        <taxon>Pseudomonadota</taxon>
        <taxon>Gammaproteobacteria</taxon>
        <taxon>Pseudomonadales</taxon>
        <taxon>Pseudomonadaceae</taxon>
        <taxon>Pseudomonas</taxon>
    </lineage>
</organism>
<dbReference type="InterPro" id="IPR009061">
    <property type="entry name" value="DNA-bd_dom_put_sf"/>
</dbReference>
<dbReference type="InterPro" id="IPR041657">
    <property type="entry name" value="HTH_17"/>
</dbReference>
<dbReference type="Proteomes" id="UP000250299">
    <property type="component" value="Chromosome"/>
</dbReference>
<protein>
    <submittedName>
        <fullName evidence="2">Helix-turn-helix domain-containing protein</fullName>
    </submittedName>
</protein>
<proteinExistence type="predicted"/>
<reference evidence="2 3" key="1">
    <citation type="submission" date="2018-05" db="EMBL/GenBank/DDBJ databases">
        <title>Whole genome sequence of Pseudomonas putida JBC17.</title>
        <authorList>
            <person name="Lee Y.H."/>
            <person name="David K."/>
        </authorList>
    </citation>
    <scope>NUCLEOTIDE SEQUENCE [LARGE SCALE GENOMIC DNA]</scope>
    <source>
        <strain evidence="2 3">JBC17</strain>
    </source>
</reference>
<dbReference type="EMBL" id="CP029693">
    <property type="protein sequence ID" value="AWY44450.1"/>
    <property type="molecule type" value="Genomic_DNA"/>
</dbReference>
<dbReference type="SUPFAM" id="SSF46955">
    <property type="entry name" value="Putative DNA-binding domain"/>
    <property type="match status" value="1"/>
</dbReference>
<evidence type="ECO:0000313" key="2">
    <source>
        <dbReference type="EMBL" id="AWY44450.1"/>
    </source>
</evidence>
<feature type="domain" description="Helix-turn-helix" evidence="1">
    <location>
        <begin position="38"/>
        <end position="83"/>
    </location>
</feature>
<name>A0A2Z4RTM6_PSEPU</name>
<dbReference type="Gene3D" id="1.10.10.10">
    <property type="entry name" value="Winged helix-like DNA-binding domain superfamily/Winged helix DNA-binding domain"/>
    <property type="match status" value="1"/>
</dbReference>
<evidence type="ECO:0000313" key="3">
    <source>
        <dbReference type="Proteomes" id="UP000250299"/>
    </source>
</evidence>